<protein>
    <submittedName>
        <fullName evidence="2">Uncharacterized protein</fullName>
    </submittedName>
</protein>
<accession>A0A1F7YWV9</accession>
<feature type="transmembrane region" description="Helical" evidence="1">
    <location>
        <begin position="60"/>
        <end position="90"/>
    </location>
</feature>
<evidence type="ECO:0000313" key="3">
    <source>
        <dbReference type="Proteomes" id="UP000178870"/>
    </source>
</evidence>
<comment type="caution">
    <text evidence="2">The sequence shown here is derived from an EMBL/GenBank/DDBJ whole genome shotgun (WGS) entry which is preliminary data.</text>
</comment>
<evidence type="ECO:0000313" key="2">
    <source>
        <dbReference type="EMBL" id="OGM31836.1"/>
    </source>
</evidence>
<keyword evidence="1" id="KW-0472">Membrane</keyword>
<organism evidence="2 3">
    <name type="scientific">Candidatus Woesebacteria bacterium RIFCSPHIGHO2_01_FULL_44_21</name>
    <dbReference type="NCBI Taxonomy" id="1802503"/>
    <lineage>
        <taxon>Bacteria</taxon>
        <taxon>Candidatus Woeseibacteriota</taxon>
    </lineage>
</organism>
<keyword evidence="1" id="KW-0812">Transmembrane</keyword>
<evidence type="ECO:0000256" key="1">
    <source>
        <dbReference type="SAM" id="Phobius"/>
    </source>
</evidence>
<dbReference type="AlphaFoldDB" id="A0A1F7YWV9"/>
<sequence length="295" mass="31104">MAGPRDILRSIDNTGRDAFRAAGRWAGRALGNLIAPVIGGAAAGAIGDAIGRIAYRTMQIFAAALAANFILTIVVAAILVVFTAFALFIINSGAYIVPPSTGTFSDQGPGLSATELCFNFTGFPENILQTEVAAAQTIAQAENYVAALCSQGPITVRYSSTPSPAGFCGQVLSSSNIVIFNCGTGNLGNTLYTLAHESGHIHQFRSTIDSAYYQSSALSSEGFVCTYPYNNSIYESYAELIALYIGGPNPPAGFAVGASGTNRINSCWPGGNFQTGMPETWQFARDSIFLEDLEW</sequence>
<dbReference type="Proteomes" id="UP000178870">
    <property type="component" value="Unassembled WGS sequence"/>
</dbReference>
<reference evidence="2 3" key="1">
    <citation type="journal article" date="2016" name="Nat. Commun.">
        <title>Thousands of microbial genomes shed light on interconnected biogeochemical processes in an aquifer system.</title>
        <authorList>
            <person name="Anantharaman K."/>
            <person name="Brown C.T."/>
            <person name="Hug L.A."/>
            <person name="Sharon I."/>
            <person name="Castelle C.J."/>
            <person name="Probst A.J."/>
            <person name="Thomas B.C."/>
            <person name="Singh A."/>
            <person name="Wilkins M.J."/>
            <person name="Karaoz U."/>
            <person name="Brodie E.L."/>
            <person name="Williams K.H."/>
            <person name="Hubbard S.S."/>
            <person name="Banfield J.F."/>
        </authorList>
    </citation>
    <scope>NUCLEOTIDE SEQUENCE [LARGE SCALE GENOMIC DNA]</scope>
</reference>
<name>A0A1F7YWV9_9BACT</name>
<keyword evidence="1" id="KW-1133">Transmembrane helix</keyword>
<proteinExistence type="predicted"/>
<gene>
    <name evidence="2" type="ORF">A2803_00955</name>
</gene>
<dbReference type="EMBL" id="MGGP01000020">
    <property type="protein sequence ID" value="OGM31836.1"/>
    <property type="molecule type" value="Genomic_DNA"/>
</dbReference>